<evidence type="ECO:0000256" key="1">
    <source>
        <dbReference type="SAM" id="MobiDB-lite"/>
    </source>
</evidence>
<feature type="region of interest" description="Disordered" evidence="1">
    <location>
        <begin position="58"/>
        <end position="89"/>
    </location>
</feature>
<protein>
    <recommendedName>
        <fullName evidence="3">Thioredoxin-like fold domain-containing protein</fullName>
    </recommendedName>
</protein>
<organism evidence="4 5">
    <name type="scientific">Brachybacterium muris UCD-AY4</name>
    <dbReference type="NCBI Taxonomy" id="1249481"/>
    <lineage>
        <taxon>Bacteria</taxon>
        <taxon>Bacillati</taxon>
        <taxon>Actinomycetota</taxon>
        <taxon>Actinomycetes</taxon>
        <taxon>Micrococcales</taxon>
        <taxon>Dermabacteraceae</taxon>
        <taxon>Brachybacterium</taxon>
    </lineage>
</organism>
<comment type="caution">
    <text evidence="4">The sequence shown here is derived from an EMBL/GenBank/DDBJ whole genome shotgun (WGS) entry which is preliminary data.</text>
</comment>
<sequence>MSTAPEQPAAPPPAGPAPNRKRNLILGIVGGLACLGLLAAVVIGLIGFALFRAQPSDPVSNGNPGTPNPDAPAAEAPLTAPPGTADDQPYLELNTATDGPVVDVYLDFLCPHCATFAESNGSDLQELAETGTITLRVHPRPMLDANSSPAGYSGRAANAAVCAYAEDPALWFPVEEALFDEQPGAEGLTDQELTEVVTDAGASDAVGECITAGTYLPWIQDVVEPQARESTQGTPTVLIDGVQYTGTLDTPGALREAIEAA</sequence>
<dbReference type="SUPFAM" id="SSF52833">
    <property type="entry name" value="Thioredoxin-like"/>
    <property type="match status" value="1"/>
</dbReference>
<dbReference type="AlphaFoldDB" id="A0A022KZA3"/>
<dbReference type="STRING" id="1249481.D641_0106480"/>
<feature type="compositionally biased region" description="Low complexity" evidence="1">
    <location>
        <begin position="71"/>
        <end position="82"/>
    </location>
</feature>
<dbReference type="CDD" id="cd02972">
    <property type="entry name" value="DsbA_family"/>
    <property type="match status" value="1"/>
</dbReference>
<dbReference type="HOGENOM" id="CLU_000288_47_3_11"/>
<keyword evidence="5" id="KW-1185">Reference proteome</keyword>
<name>A0A022KZA3_9MICO</name>
<evidence type="ECO:0000256" key="2">
    <source>
        <dbReference type="SAM" id="Phobius"/>
    </source>
</evidence>
<evidence type="ECO:0000313" key="4">
    <source>
        <dbReference type="EMBL" id="EYT49999.1"/>
    </source>
</evidence>
<dbReference type="EMBL" id="AORC01000006">
    <property type="protein sequence ID" value="EYT49999.1"/>
    <property type="molecule type" value="Genomic_DNA"/>
</dbReference>
<dbReference type="InterPro" id="IPR012336">
    <property type="entry name" value="Thioredoxin-like_fold"/>
</dbReference>
<accession>A0A022KZA3</accession>
<feature type="transmembrane region" description="Helical" evidence="2">
    <location>
        <begin position="24"/>
        <end position="51"/>
    </location>
</feature>
<evidence type="ECO:0000259" key="3">
    <source>
        <dbReference type="Pfam" id="PF13462"/>
    </source>
</evidence>
<keyword evidence="2" id="KW-1133">Transmembrane helix</keyword>
<keyword evidence="2" id="KW-0812">Transmembrane</keyword>
<dbReference type="OrthoDB" id="117402at2"/>
<dbReference type="Gene3D" id="3.40.30.10">
    <property type="entry name" value="Glutaredoxin"/>
    <property type="match status" value="1"/>
</dbReference>
<dbReference type="Proteomes" id="UP000019754">
    <property type="component" value="Unassembled WGS sequence"/>
</dbReference>
<evidence type="ECO:0000313" key="5">
    <source>
        <dbReference type="Proteomes" id="UP000019754"/>
    </source>
</evidence>
<feature type="domain" description="Thioredoxin-like fold" evidence="3">
    <location>
        <begin position="101"/>
        <end position="259"/>
    </location>
</feature>
<reference evidence="4 5" key="1">
    <citation type="journal article" date="2013" name="Genome Announc.">
        <title>Draft genome sequence of an Actinobacterium, Brachybacterium muris strain UCD-AY4.</title>
        <authorList>
            <person name="Lo J.R."/>
            <person name="Lang J.M."/>
            <person name="Darling A.E."/>
            <person name="Eisen J.A."/>
            <person name="Coil D.A."/>
        </authorList>
    </citation>
    <scope>NUCLEOTIDE SEQUENCE [LARGE SCALE GENOMIC DNA]</scope>
    <source>
        <strain evidence="4 5">UCD-AY4</strain>
    </source>
</reference>
<dbReference type="RefSeq" id="WP_017822999.1">
    <property type="nucleotide sequence ID" value="NZ_AORC01000006.1"/>
</dbReference>
<dbReference type="Pfam" id="PF13462">
    <property type="entry name" value="Thioredoxin_4"/>
    <property type="match status" value="1"/>
</dbReference>
<keyword evidence="2" id="KW-0472">Membrane</keyword>
<proteinExistence type="predicted"/>
<gene>
    <name evidence="4" type="ORF">D641_0106480</name>
</gene>
<dbReference type="InterPro" id="IPR036249">
    <property type="entry name" value="Thioredoxin-like_sf"/>
</dbReference>